<accession>T1D5V1</accession>
<reference evidence="3" key="2">
    <citation type="journal article" date="2014" name="ISME J.">
        <title>Microbial stratification in low pH oxic and suboxic macroscopic growths along an acid mine drainage.</title>
        <authorList>
            <person name="Mendez-Garcia C."/>
            <person name="Mesa V."/>
            <person name="Sprenger R.R."/>
            <person name="Richter M."/>
            <person name="Diez M.S."/>
            <person name="Solano J."/>
            <person name="Bargiela R."/>
            <person name="Golyshina O.V."/>
            <person name="Manteca A."/>
            <person name="Ramos J.L."/>
            <person name="Gallego J.R."/>
            <person name="Llorente I."/>
            <person name="Martins Dos Santos V.A."/>
            <person name="Jensen O.N."/>
            <person name="Pelaez A.I."/>
            <person name="Sanchez J."/>
            <person name="Ferrer M."/>
        </authorList>
    </citation>
    <scope>NUCLEOTIDE SEQUENCE</scope>
</reference>
<evidence type="ECO:0000259" key="2">
    <source>
        <dbReference type="Pfam" id="PF04895"/>
    </source>
</evidence>
<dbReference type="HAMAP" id="MF_02096">
    <property type="entry name" value="Nre"/>
    <property type="match status" value="1"/>
</dbReference>
<feature type="domain" description="Archaeal Nre C-terminal" evidence="2">
    <location>
        <begin position="343"/>
        <end position="452"/>
    </location>
</feature>
<comment type="caution">
    <text evidence="3">The sequence shown here is derived from an EMBL/GenBank/DDBJ whole genome shotgun (WGS) entry which is preliminary data.</text>
</comment>
<feature type="domain" description="Archaeal Nre N-terminal" evidence="1">
    <location>
        <begin position="61"/>
        <end position="330"/>
    </location>
</feature>
<dbReference type="InterPro" id="IPR006979">
    <property type="entry name" value="Nre_C"/>
</dbReference>
<organism evidence="3">
    <name type="scientific">mine drainage metagenome</name>
    <dbReference type="NCBI Taxonomy" id="410659"/>
    <lineage>
        <taxon>unclassified sequences</taxon>
        <taxon>metagenomes</taxon>
        <taxon>ecological metagenomes</taxon>
    </lineage>
</organism>
<dbReference type="GO" id="GO:0006281">
    <property type="term" value="P:DNA repair"/>
    <property type="evidence" value="ECO:0007669"/>
    <property type="project" value="InterPro"/>
</dbReference>
<name>T1D5V1_9ZZZZ</name>
<dbReference type="PANTHER" id="PTHR38136">
    <property type="entry name" value="DNA REPAIR PROTEIN"/>
    <property type="match status" value="1"/>
</dbReference>
<dbReference type="AlphaFoldDB" id="T1D5V1"/>
<evidence type="ECO:0000313" key="3">
    <source>
        <dbReference type="EMBL" id="EQD76864.1"/>
    </source>
</evidence>
<reference evidence="3" key="1">
    <citation type="submission" date="2013-08" db="EMBL/GenBank/DDBJ databases">
        <authorList>
            <person name="Mendez C."/>
            <person name="Richter M."/>
            <person name="Ferrer M."/>
            <person name="Sanchez J."/>
        </authorList>
    </citation>
    <scope>NUCLEOTIDE SEQUENCE</scope>
</reference>
<dbReference type="PANTHER" id="PTHR38136:SF2">
    <property type="entry name" value="DNA REPAIR PROTEIN"/>
    <property type="match status" value="1"/>
</dbReference>
<proteinExistence type="inferred from homology"/>
<dbReference type="InterPro" id="IPR033167">
    <property type="entry name" value="Nre"/>
</dbReference>
<dbReference type="InterPro" id="IPR006978">
    <property type="entry name" value="Nre_N"/>
</dbReference>
<protein>
    <submittedName>
        <fullName evidence="3">Protein containing DUF650, archaea</fullName>
    </submittedName>
</protein>
<evidence type="ECO:0000259" key="1">
    <source>
        <dbReference type="Pfam" id="PF04894"/>
    </source>
</evidence>
<dbReference type="EMBL" id="AUZY01000961">
    <property type="protein sequence ID" value="EQD76864.1"/>
    <property type="molecule type" value="Genomic_DNA"/>
</dbReference>
<gene>
    <name evidence="3" type="ORF">B1B_01394</name>
</gene>
<dbReference type="Pfam" id="PF04894">
    <property type="entry name" value="Nre_N"/>
    <property type="match status" value="1"/>
</dbReference>
<sequence>MRSYLSPPSLAPGPVAASSRSPSLIPSPLPGIPPNPSLLWSIPGLREDPTLCLRCRSALLLCGKPSCPLLLRYHGLGKTLPLLGQRTWEGSTPPGVFVGRIGYPYVNVGPLLSPEHGDTLLYDTPEAWVGRPLDEIVGFRTALVRGITPVKVTEAERADRLVETIQLVALGGESAEAEAEFRRPPRVRLELSDEAPPFGASARLDQFTAEVRRVDPRLERATGDIHATARISVKELYGREVPVSRIQRAFSAGVLGRRGHRRFVPTRWSITAVDDLLSKENLDAVRDLPELGQWALHTLDALGNRWFILLIPGAWRYESIEAWYPGTLWNPQGTQVMMLGDHEGHWGRTTYAGMGGCYYAARLAISEHLQTLGRQSVGIVLREIHPTQLMPLGVWNVREHVRAALRQRPETLADWSEVLRRIGSFFEIPVARWVRQSHLLRETHYQRRLDDFAEQSSPLTR</sequence>
<dbReference type="Pfam" id="PF04895">
    <property type="entry name" value="Nre_C"/>
    <property type="match status" value="1"/>
</dbReference>